<reference evidence="1" key="1">
    <citation type="journal article" date="2023" name="Science">
        <title>Genome structures resolve the early diversification of teleost fishes.</title>
        <authorList>
            <person name="Parey E."/>
            <person name="Louis A."/>
            <person name="Montfort J."/>
            <person name="Bouchez O."/>
            <person name="Roques C."/>
            <person name="Iampietro C."/>
            <person name="Lluch J."/>
            <person name="Castinel A."/>
            <person name="Donnadieu C."/>
            <person name="Desvignes T."/>
            <person name="Floi Bucao C."/>
            <person name="Jouanno E."/>
            <person name="Wen M."/>
            <person name="Mejri S."/>
            <person name="Dirks R."/>
            <person name="Jansen H."/>
            <person name="Henkel C."/>
            <person name="Chen W.J."/>
            <person name="Zahm M."/>
            <person name="Cabau C."/>
            <person name="Klopp C."/>
            <person name="Thompson A.W."/>
            <person name="Robinson-Rechavi M."/>
            <person name="Braasch I."/>
            <person name="Lecointre G."/>
            <person name="Bobe J."/>
            <person name="Postlethwait J.H."/>
            <person name="Berthelot C."/>
            <person name="Roest Crollius H."/>
            <person name="Guiguen Y."/>
        </authorList>
    </citation>
    <scope>NUCLEOTIDE SEQUENCE</scope>
    <source>
        <strain evidence="1">WJC10195</strain>
    </source>
</reference>
<protein>
    <submittedName>
        <fullName evidence="1">Uncharacterized protein</fullName>
    </submittedName>
</protein>
<evidence type="ECO:0000313" key="2">
    <source>
        <dbReference type="Proteomes" id="UP001152622"/>
    </source>
</evidence>
<sequence>MDRNCRDCWDMAWEREEGGASHTESIGTKRAYENPSDQQLSSPFTFNALRGRIYRSPRCLDELVSLEQPEVSRIQAI</sequence>
<dbReference type="EMBL" id="JAINUF010000019">
    <property type="protein sequence ID" value="KAJ8337271.1"/>
    <property type="molecule type" value="Genomic_DNA"/>
</dbReference>
<proteinExistence type="predicted"/>
<accession>A0A9Q1EEI7</accession>
<gene>
    <name evidence="1" type="ORF">SKAU_G00384910</name>
</gene>
<keyword evidence="2" id="KW-1185">Reference proteome</keyword>
<name>A0A9Q1EEI7_SYNKA</name>
<dbReference type="Proteomes" id="UP001152622">
    <property type="component" value="Chromosome 19"/>
</dbReference>
<organism evidence="1 2">
    <name type="scientific">Synaphobranchus kaupii</name>
    <name type="common">Kaup's arrowtooth eel</name>
    <dbReference type="NCBI Taxonomy" id="118154"/>
    <lineage>
        <taxon>Eukaryota</taxon>
        <taxon>Metazoa</taxon>
        <taxon>Chordata</taxon>
        <taxon>Craniata</taxon>
        <taxon>Vertebrata</taxon>
        <taxon>Euteleostomi</taxon>
        <taxon>Actinopterygii</taxon>
        <taxon>Neopterygii</taxon>
        <taxon>Teleostei</taxon>
        <taxon>Anguilliformes</taxon>
        <taxon>Synaphobranchidae</taxon>
        <taxon>Synaphobranchus</taxon>
    </lineage>
</organism>
<comment type="caution">
    <text evidence="1">The sequence shown here is derived from an EMBL/GenBank/DDBJ whole genome shotgun (WGS) entry which is preliminary data.</text>
</comment>
<evidence type="ECO:0000313" key="1">
    <source>
        <dbReference type="EMBL" id="KAJ8337271.1"/>
    </source>
</evidence>
<dbReference type="AlphaFoldDB" id="A0A9Q1EEI7"/>